<keyword evidence="12" id="KW-0460">Magnesium</keyword>
<dbReference type="EC" id="6.3.2.4" evidence="10"/>
<dbReference type="PANTHER" id="PTHR23132:SF23">
    <property type="entry name" value="D-ALANINE--D-ALANINE LIGASE B"/>
    <property type="match status" value="1"/>
</dbReference>
<organism evidence="15 16">
    <name type="scientific">Candidatus Fervidibacter japonicus</name>
    <dbReference type="NCBI Taxonomy" id="2035412"/>
    <lineage>
        <taxon>Bacteria</taxon>
        <taxon>Candidatus Fervidibacterota</taxon>
        <taxon>Candidatus Fervidibacter</taxon>
    </lineage>
</organism>
<dbReference type="GO" id="GO:0071555">
    <property type="term" value="P:cell wall organization"/>
    <property type="evidence" value="ECO:0007669"/>
    <property type="project" value="UniProtKB-KW"/>
</dbReference>
<keyword evidence="12" id="KW-0464">Manganese</keyword>
<keyword evidence="7 10" id="KW-0133">Cell shape</keyword>
<dbReference type="NCBIfam" id="NF002378">
    <property type="entry name" value="PRK01372.1"/>
    <property type="match status" value="1"/>
</dbReference>
<dbReference type="AlphaFoldDB" id="A0A2H5XD80"/>
<dbReference type="PROSITE" id="PS00844">
    <property type="entry name" value="DALA_DALA_LIGASE_2"/>
    <property type="match status" value="1"/>
</dbReference>
<dbReference type="SUPFAM" id="SSF56059">
    <property type="entry name" value="Glutathione synthetase ATP-binding domain-like"/>
    <property type="match status" value="1"/>
</dbReference>
<dbReference type="GO" id="GO:0005524">
    <property type="term" value="F:ATP binding"/>
    <property type="evidence" value="ECO:0007669"/>
    <property type="project" value="UniProtKB-UniRule"/>
</dbReference>
<dbReference type="InterPro" id="IPR011761">
    <property type="entry name" value="ATP-grasp"/>
</dbReference>
<dbReference type="InterPro" id="IPR000291">
    <property type="entry name" value="D-Ala_lig_Van_CS"/>
</dbReference>
<feature type="active site" evidence="11">
    <location>
        <position position="174"/>
    </location>
</feature>
<name>A0A2H5XD80_9BACT</name>
<dbReference type="GO" id="GO:0008716">
    <property type="term" value="F:D-alanine-D-alanine ligase activity"/>
    <property type="evidence" value="ECO:0007669"/>
    <property type="project" value="UniProtKB-UniRule"/>
</dbReference>
<keyword evidence="9 10" id="KW-0961">Cell wall biogenesis/degradation</keyword>
<keyword evidence="6 13" id="KW-0067">ATP-binding</keyword>
<dbReference type="Proteomes" id="UP000236173">
    <property type="component" value="Unassembled WGS sequence"/>
</dbReference>
<dbReference type="GO" id="GO:0005737">
    <property type="term" value="C:cytoplasm"/>
    <property type="evidence" value="ECO:0007669"/>
    <property type="project" value="UniProtKB-SubCell"/>
</dbReference>
<dbReference type="InterPro" id="IPR005905">
    <property type="entry name" value="D_ala_D_ala"/>
</dbReference>
<comment type="pathway">
    <text evidence="10">Cell wall biogenesis; peptidoglycan biosynthesis.</text>
</comment>
<feature type="binding site" evidence="12">
    <location>
        <position position="301"/>
    </location>
    <ligand>
        <name>Mg(2+)</name>
        <dbReference type="ChEBI" id="CHEBI:18420"/>
        <label>2</label>
    </ligand>
</feature>
<evidence type="ECO:0000256" key="12">
    <source>
        <dbReference type="PIRSR" id="PIRSR039102-3"/>
    </source>
</evidence>
<evidence type="ECO:0000256" key="4">
    <source>
        <dbReference type="ARBA" id="ARBA00022598"/>
    </source>
</evidence>
<dbReference type="UniPathway" id="UPA00219"/>
<dbReference type="Gene3D" id="3.30.1490.20">
    <property type="entry name" value="ATP-grasp fold, A domain"/>
    <property type="match status" value="1"/>
</dbReference>
<comment type="function">
    <text evidence="10">Cell wall formation.</text>
</comment>
<evidence type="ECO:0000256" key="3">
    <source>
        <dbReference type="ARBA" id="ARBA00022490"/>
    </source>
</evidence>
<dbReference type="InterPro" id="IPR011127">
    <property type="entry name" value="Dala_Dala_lig_N"/>
</dbReference>
<dbReference type="PROSITE" id="PS00843">
    <property type="entry name" value="DALA_DALA_LIGASE_1"/>
    <property type="match status" value="1"/>
</dbReference>
<dbReference type="HAMAP" id="MF_00047">
    <property type="entry name" value="Dala_Dala_lig"/>
    <property type="match status" value="1"/>
</dbReference>
<feature type="binding site" evidence="12">
    <location>
        <position position="288"/>
    </location>
    <ligand>
        <name>Mg(2+)</name>
        <dbReference type="ChEBI" id="CHEBI:18420"/>
        <label>1</label>
    </ligand>
</feature>
<comment type="catalytic activity">
    <reaction evidence="10">
        <text>2 D-alanine + ATP = D-alanyl-D-alanine + ADP + phosphate + H(+)</text>
        <dbReference type="Rhea" id="RHEA:11224"/>
        <dbReference type="ChEBI" id="CHEBI:15378"/>
        <dbReference type="ChEBI" id="CHEBI:30616"/>
        <dbReference type="ChEBI" id="CHEBI:43474"/>
        <dbReference type="ChEBI" id="CHEBI:57416"/>
        <dbReference type="ChEBI" id="CHEBI:57822"/>
        <dbReference type="ChEBI" id="CHEBI:456216"/>
        <dbReference type="EC" id="6.3.2.4"/>
    </reaction>
</comment>
<dbReference type="EMBL" id="BEHT01000020">
    <property type="protein sequence ID" value="GBC99097.1"/>
    <property type="molecule type" value="Genomic_DNA"/>
</dbReference>
<feature type="binding site" evidence="12">
    <location>
        <position position="301"/>
    </location>
    <ligand>
        <name>Mg(2+)</name>
        <dbReference type="ChEBI" id="CHEBI:18420"/>
        <label>1</label>
    </ligand>
</feature>
<dbReference type="GO" id="GO:0046872">
    <property type="term" value="F:metal ion binding"/>
    <property type="evidence" value="ECO:0007669"/>
    <property type="project" value="UniProtKB-KW"/>
</dbReference>
<feature type="active site" evidence="11">
    <location>
        <position position="14"/>
    </location>
</feature>
<comment type="caution">
    <text evidence="15">The sequence shown here is derived from an EMBL/GenBank/DDBJ whole genome shotgun (WGS) entry which is preliminary data.</text>
</comment>
<gene>
    <name evidence="15" type="primary">ddlB</name>
    <name evidence="10" type="synonym">ddl</name>
    <name evidence="15" type="ORF">HRbin17_01618</name>
</gene>
<evidence type="ECO:0000256" key="2">
    <source>
        <dbReference type="ARBA" id="ARBA00010871"/>
    </source>
</evidence>
<feature type="domain" description="ATP-grasp" evidence="14">
    <location>
        <begin position="125"/>
        <end position="334"/>
    </location>
</feature>
<keyword evidence="5 13" id="KW-0547">Nucleotide-binding</keyword>
<comment type="subcellular location">
    <subcellularLocation>
        <location evidence="1 10">Cytoplasm</location>
    </subcellularLocation>
</comment>
<dbReference type="PANTHER" id="PTHR23132">
    <property type="entry name" value="D-ALANINE--D-ALANINE LIGASE"/>
    <property type="match status" value="1"/>
</dbReference>
<dbReference type="InterPro" id="IPR011095">
    <property type="entry name" value="Dala_Dala_lig_C"/>
</dbReference>
<evidence type="ECO:0000259" key="14">
    <source>
        <dbReference type="PROSITE" id="PS50975"/>
    </source>
</evidence>
<dbReference type="InterPro" id="IPR016185">
    <property type="entry name" value="PreATP-grasp_dom_sf"/>
</dbReference>
<dbReference type="GO" id="GO:0009252">
    <property type="term" value="P:peptidoglycan biosynthetic process"/>
    <property type="evidence" value="ECO:0007669"/>
    <property type="project" value="UniProtKB-UniRule"/>
</dbReference>
<evidence type="ECO:0000256" key="1">
    <source>
        <dbReference type="ARBA" id="ARBA00004496"/>
    </source>
</evidence>
<dbReference type="PIRSF" id="PIRSF039102">
    <property type="entry name" value="Ddl/VanB"/>
    <property type="match status" value="1"/>
</dbReference>
<accession>A0A2H5XD80</accession>
<dbReference type="NCBIfam" id="TIGR01205">
    <property type="entry name" value="D_ala_D_alaTIGR"/>
    <property type="match status" value="1"/>
</dbReference>
<comment type="similarity">
    <text evidence="2 10">Belongs to the D-alanine--D-alanine ligase family.</text>
</comment>
<keyword evidence="8 10" id="KW-0573">Peptidoglycan synthesis</keyword>
<evidence type="ECO:0000256" key="10">
    <source>
        <dbReference type="HAMAP-Rule" id="MF_00047"/>
    </source>
</evidence>
<evidence type="ECO:0000256" key="8">
    <source>
        <dbReference type="ARBA" id="ARBA00022984"/>
    </source>
</evidence>
<protein>
    <recommendedName>
        <fullName evidence="10">D-alanine--D-alanine ligase</fullName>
        <ecNumber evidence="10">6.3.2.4</ecNumber>
    </recommendedName>
    <alternativeName>
        <fullName evidence="10">D-Ala-D-Ala ligase</fullName>
    </alternativeName>
    <alternativeName>
        <fullName evidence="10">D-alanylalanine synthetase</fullName>
    </alternativeName>
</protein>
<keyword evidence="3 10" id="KW-0963">Cytoplasm</keyword>
<reference evidence="16" key="1">
    <citation type="submission" date="2017-09" db="EMBL/GenBank/DDBJ databases">
        <title>Metaegenomics of thermophilic ammonia-oxidizing enrichment culture.</title>
        <authorList>
            <person name="Kato S."/>
            <person name="Suzuki K."/>
        </authorList>
    </citation>
    <scope>NUCLEOTIDE SEQUENCE [LARGE SCALE GENOMIC DNA]</scope>
</reference>
<dbReference type="Pfam" id="PF01820">
    <property type="entry name" value="Dala_Dala_lig_N"/>
    <property type="match status" value="1"/>
</dbReference>
<dbReference type="Pfam" id="PF07478">
    <property type="entry name" value="Dala_Dala_lig_C"/>
    <property type="match status" value="1"/>
</dbReference>
<sequence>MVRVLVLMGGDSPEREVSLRSGQAVSRALVRRGYQVFPVDLSYRYAGSLPPHPLPPANAEALMFCSPKELPQWIGAIQPDVVVPVLHGGYGEDGTLQAMLELLQVPYAFSPPTACFLAMNKIHFKRLLVAEGIPTPDHAVVTRLAFERDPHGAIDAVEERLGYPCVVKPAAQGSTIGASVVEKPDREALRAALAEALRYDPEALVERRIVGAEITVAVIGQGESAQALPVVEIVPKTQFFDYATKYTPGMAEHHIPPQSVSERAQREAQVIAVRIHTLLRCRGVTRTDMMVDAAERLFVLELNAIPGMTEVSLVPDAARAAGWSFEALVQMLVEDALAAPTG</sequence>
<comment type="cofactor">
    <cofactor evidence="12">
        <name>Mg(2+)</name>
        <dbReference type="ChEBI" id="CHEBI:18420"/>
    </cofactor>
    <cofactor evidence="12">
        <name>Mn(2+)</name>
        <dbReference type="ChEBI" id="CHEBI:29035"/>
    </cofactor>
    <text evidence="12">Binds 2 magnesium or manganese ions per subunit.</text>
</comment>
<dbReference type="PROSITE" id="PS50975">
    <property type="entry name" value="ATP_GRASP"/>
    <property type="match status" value="1"/>
</dbReference>
<evidence type="ECO:0000256" key="6">
    <source>
        <dbReference type="ARBA" id="ARBA00022840"/>
    </source>
</evidence>
<evidence type="ECO:0000256" key="5">
    <source>
        <dbReference type="ARBA" id="ARBA00022741"/>
    </source>
</evidence>
<dbReference type="GO" id="GO:0008360">
    <property type="term" value="P:regulation of cell shape"/>
    <property type="evidence" value="ECO:0007669"/>
    <property type="project" value="UniProtKB-KW"/>
</dbReference>
<proteinExistence type="inferred from homology"/>
<keyword evidence="4 10" id="KW-0436">Ligase</keyword>
<evidence type="ECO:0000256" key="9">
    <source>
        <dbReference type="ARBA" id="ARBA00023316"/>
    </source>
</evidence>
<keyword evidence="12" id="KW-0479">Metal-binding</keyword>
<feature type="binding site" evidence="12">
    <location>
        <position position="303"/>
    </location>
    <ligand>
        <name>Mg(2+)</name>
        <dbReference type="ChEBI" id="CHEBI:18420"/>
        <label>2</label>
    </ligand>
</feature>
<evidence type="ECO:0000313" key="16">
    <source>
        <dbReference type="Proteomes" id="UP000236173"/>
    </source>
</evidence>
<feature type="active site" evidence="11">
    <location>
        <position position="312"/>
    </location>
</feature>
<dbReference type="SUPFAM" id="SSF52440">
    <property type="entry name" value="PreATP-grasp domain"/>
    <property type="match status" value="1"/>
</dbReference>
<evidence type="ECO:0000256" key="11">
    <source>
        <dbReference type="PIRSR" id="PIRSR039102-1"/>
    </source>
</evidence>
<evidence type="ECO:0000313" key="15">
    <source>
        <dbReference type="EMBL" id="GBC99097.1"/>
    </source>
</evidence>
<dbReference type="Gene3D" id="3.30.470.20">
    <property type="entry name" value="ATP-grasp fold, B domain"/>
    <property type="match status" value="1"/>
</dbReference>
<evidence type="ECO:0000256" key="7">
    <source>
        <dbReference type="ARBA" id="ARBA00022960"/>
    </source>
</evidence>
<dbReference type="SMART" id="SM01209">
    <property type="entry name" value="GARS_A"/>
    <property type="match status" value="1"/>
</dbReference>
<dbReference type="InterPro" id="IPR013815">
    <property type="entry name" value="ATP_grasp_subdomain_1"/>
</dbReference>
<dbReference type="Gene3D" id="3.40.50.20">
    <property type="match status" value="1"/>
</dbReference>
<evidence type="ECO:0000256" key="13">
    <source>
        <dbReference type="PROSITE-ProRule" id="PRU00409"/>
    </source>
</evidence>